<dbReference type="PANTHER" id="PTHR34281:SF2">
    <property type="entry name" value="PROTEIN EARLY FLOWERING 3"/>
    <property type="match status" value="1"/>
</dbReference>
<feature type="compositionally biased region" description="Polar residues" evidence="1">
    <location>
        <begin position="387"/>
        <end position="398"/>
    </location>
</feature>
<accession>A0A118JTJ7</accession>
<feature type="compositionally biased region" description="Pro residues" evidence="1">
    <location>
        <begin position="594"/>
        <end position="611"/>
    </location>
</feature>
<feature type="compositionally biased region" description="Basic and acidic residues" evidence="1">
    <location>
        <begin position="1"/>
        <end position="10"/>
    </location>
</feature>
<feature type="compositionally biased region" description="Polar residues" evidence="1">
    <location>
        <begin position="190"/>
        <end position="208"/>
    </location>
</feature>
<dbReference type="EMBL" id="LEKV01005125">
    <property type="protein sequence ID" value="KVH89921.1"/>
    <property type="molecule type" value="Genomic_DNA"/>
</dbReference>
<comment type="caution">
    <text evidence="2">The sequence shown here is derived from an EMBL/GenBank/DDBJ whole genome shotgun (WGS) entry which is preliminary data.</text>
</comment>
<proteinExistence type="predicted"/>
<feature type="region of interest" description="Disordered" evidence="1">
    <location>
        <begin position="567"/>
        <end position="621"/>
    </location>
</feature>
<evidence type="ECO:0000256" key="1">
    <source>
        <dbReference type="SAM" id="MobiDB-lite"/>
    </source>
</evidence>
<dbReference type="OMA" id="HYQGMGV"/>
<dbReference type="Proteomes" id="UP000243975">
    <property type="component" value="Unassembled WGS sequence"/>
</dbReference>
<evidence type="ECO:0008006" key="4">
    <source>
        <dbReference type="Google" id="ProtNLM"/>
    </source>
</evidence>
<feature type="compositionally biased region" description="Polar residues" evidence="1">
    <location>
        <begin position="66"/>
        <end position="77"/>
    </location>
</feature>
<protein>
    <recommendedName>
        <fullName evidence="4">Protein EARLY FLOWERING 3</fullName>
    </recommendedName>
</protein>
<feature type="region of interest" description="Disordered" evidence="1">
    <location>
        <begin position="159"/>
        <end position="208"/>
    </location>
</feature>
<name>A0A118JTJ7_CYNCS</name>
<feature type="compositionally biased region" description="Low complexity" evidence="1">
    <location>
        <begin position="54"/>
        <end position="65"/>
    </location>
</feature>
<evidence type="ECO:0000313" key="2">
    <source>
        <dbReference type="EMBL" id="KVH89921.1"/>
    </source>
</evidence>
<feature type="compositionally biased region" description="Low complexity" evidence="1">
    <location>
        <begin position="612"/>
        <end position="621"/>
    </location>
</feature>
<keyword evidence="3" id="KW-1185">Reference proteome</keyword>
<dbReference type="AlphaFoldDB" id="A0A118JTJ7"/>
<dbReference type="GO" id="GO:2000028">
    <property type="term" value="P:regulation of photoperiodism, flowering"/>
    <property type="evidence" value="ECO:0007669"/>
    <property type="project" value="InterPro"/>
</dbReference>
<evidence type="ECO:0000313" key="3">
    <source>
        <dbReference type="Proteomes" id="UP000243975"/>
    </source>
</evidence>
<dbReference type="Gramene" id="KVH89921">
    <property type="protein sequence ID" value="KVH89921"/>
    <property type="gene ID" value="Ccrd_008081"/>
</dbReference>
<gene>
    <name evidence="2" type="ORF">Ccrd_008081</name>
</gene>
<feature type="region of interest" description="Disordered" evidence="1">
    <location>
        <begin position="362"/>
        <end position="420"/>
    </location>
</feature>
<reference evidence="2 3" key="1">
    <citation type="journal article" date="2016" name="Sci. Rep.">
        <title>The genome sequence of the outbreeding globe artichoke constructed de novo incorporating a phase-aware low-pass sequencing strategy of F1 progeny.</title>
        <authorList>
            <person name="Scaglione D."/>
            <person name="Reyes-Chin-Wo S."/>
            <person name="Acquadro A."/>
            <person name="Froenicke L."/>
            <person name="Portis E."/>
            <person name="Beitel C."/>
            <person name="Tirone M."/>
            <person name="Mauro R."/>
            <person name="Lo Monaco A."/>
            <person name="Mauromicale G."/>
            <person name="Faccioli P."/>
            <person name="Cattivelli L."/>
            <person name="Rieseberg L."/>
            <person name="Michelmore R."/>
            <person name="Lanteri S."/>
        </authorList>
    </citation>
    <scope>NUCLEOTIDE SEQUENCE [LARGE SCALE GENOMIC DNA]</scope>
    <source>
        <strain evidence="2">2C</strain>
    </source>
</reference>
<dbReference type="STRING" id="59895.A0A118JTJ7"/>
<feature type="compositionally biased region" description="Polar residues" evidence="1">
    <location>
        <begin position="166"/>
        <end position="180"/>
    </location>
</feature>
<sequence>MKRGKDEEKTMGPMFPRLHVNDTEKGGPRAPPRNKMALYEQLSIPSQRFNGGVLPNSLPPSSSTPGTMNEIQQSSPMHPTRKRDTYHSDFSNQRVHQEHKRRQEDDDFRVPVFDHQSGTSQNRSVNVNHQNRENEGITPFGAVFSGRLANIQNARQSNRFQKENSQEFARSASNQSSRQNIKAPLKETNESSSFSHRNVSNNSSRLQSNGNLRDYRLEADNTLWGDNVLNEAPKVGFGNASVPVREVQQEAVRSPNDPTNADAVSETSMVDSICGVDISPDDVVGIIGQKHFWKARRAIVNQQRVFAVQVFELHRLIKVQRLIAGSPHLLVEDNAYLAKPPKVSPIKKLPLEYVLKSTLNTPKHKSDVEKPNEETEFSAENAVGKASLSSVQNDSQMPNCRPYSGNPLPPSEPNMGGSWNFNPPPGHQWLIPVMSPSEGLVYKPYPGPGFMNPLYGGCGPPGPPPGSMPMIESSTGHNFPNYGVPPDHHYEGPAGGHPFAPPASHGYFPAYGMPPMVNPSVSSSRCELTNPFNEQTNPFSAHHQSSSNVPIEKKGAAVPNVVKFKASKDSEVQVSTASSRSDRTRGRNALPLFPTSPPAPAQAPSPAPEPTAPTAAPARFEAAEPARVIRVVPHNARSATASVARIFQSIQEERKQYDSG</sequence>
<feature type="compositionally biased region" description="Polar residues" evidence="1">
    <location>
        <begin position="116"/>
        <end position="129"/>
    </location>
</feature>
<feature type="compositionally biased region" description="Basic and acidic residues" evidence="1">
    <location>
        <begin position="364"/>
        <end position="373"/>
    </location>
</feature>
<organism evidence="2 3">
    <name type="scientific">Cynara cardunculus var. scolymus</name>
    <name type="common">Globe artichoke</name>
    <name type="synonym">Cynara scolymus</name>
    <dbReference type="NCBI Taxonomy" id="59895"/>
    <lineage>
        <taxon>Eukaryota</taxon>
        <taxon>Viridiplantae</taxon>
        <taxon>Streptophyta</taxon>
        <taxon>Embryophyta</taxon>
        <taxon>Tracheophyta</taxon>
        <taxon>Spermatophyta</taxon>
        <taxon>Magnoliopsida</taxon>
        <taxon>eudicotyledons</taxon>
        <taxon>Gunneridae</taxon>
        <taxon>Pentapetalae</taxon>
        <taxon>asterids</taxon>
        <taxon>campanulids</taxon>
        <taxon>Asterales</taxon>
        <taxon>Asteraceae</taxon>
        <taxon>Carduoideae</taxon>
        <taxon>Cardueae</taxon>
        <taxon>Carduinae</taxon>
        <taxon>Cynara</taxon>
    </lineage>
</organism>
<dbReference type="PANTHER" id="PTHR34281">
    <property type="entry name" value="PROTEIN EARLY FLOWERING 3"/>
    <property type="match status" value="1"/>
</dbReference>
<dbReference type="InterPro" id="IPR039319">
    <property type="entry name" value="ELF3-like"/>
</dbReference>
<feature type="region of interest" description="Disordered" evidence="1">
    <location>
        <begin position="1"/>
        <end position="138"/>
    </location>
</feature>